<evidence type="ECO:0000313" key="2">
    <source>
        <dbReference type="Proteomes" id="UP000474802"/>
    </source>
</evidence>
<reference evidence="1 2" key="1">
    <citation type="submission" date="2020-02" db="EMBL/GenBank/DDBJ databases">
        <authorList>
            <person name="Khan S.A."/>
            <person name="Jeon C.O."/>
            <person name="Chun B.H."/>
        </authorList>
    </citation>
    <scope>NUCLEOTIDE SEQUENCE [LARGE SCALE GENOMIC DNA]</scope>
    <source>
        <strain evidence="1 2">H239</strain>
    </source>
</reference>
<reference evidence="1 2" key="2">
    <citation type="submission" date="2020-03" db="EMBL/GenBank/DDBJ databases">
        <title>Devosia chinhatensis sp. nov., isolated from a hexachlorocyclohexane (HCH) dump site in India.</title>
        <authorList>
            <person name="Kumar M."/>
            <person name="Lal R."/>
        </authorList>
    </citation>
    <scope>NUCLEOTIDE SEQUENCE [LARGE SCALE GENOMIC DNA]</scope>
    <source>
        <strain evidence="1 2">H239</strain>
    </source>
</reference>
<name>A0A6M1SFS1_9HYPH</name>
<evidence type="ECO:0008006" key="3">
    <source>
        <dbReference type="Google" id="ProtNLM"/>
    </source>
</evidence>
<accession>A0A6M1SFS1</accession>
<sequence>MAQGFRIAAEPVAPSVLGGARSGIVLRDAIRLNRPVLEPSLDIWLDRLGVPRLSPDRVQIALDGSASIDANGHTIQAQQAILADAESIMAWLPLRQWPTLFRRQPAATILTTPTQPIAAPVMLEIGEGTTLLQQAEGGIAGIGRGDLALFSSSMRSLLGADRQVEQAGQTAFSALVTDDGAPAVGRAAGSGADVVANLGMAGVFLAPALARWLVGEAQHHQSNWFGARLVNRNLRTSSVAEYAPHLEDRVA</sequence>
<gene>
    <name evidence="1" type="ORF">G5575_14525</name>
</gene>
<evidence type="ECO:0000313" key="1">
    <source>
        <dbReference type="EMBL" id="NGP18709.1"/>
    </source>
</evidence>
<organism evidence="1 2">
    <name type="scientific">Devosia aurantiaca</name>
    <dbReference type="NCBI Taxonomy" id="2714858"/>
    <lineage>
        <taxon>Bacteria</taxon>
        <taxon>Pseudomonadati</taxon>
        <taxon>Pseudomonadota</taxon>
        <taxon>Alphaproteobacteria</taxon>
        <taxon>Hyphomicrobiales</taxon>
        <taxon>Devosiaceae</taxon>
        <taxon>Devosia</taxon>
    </lineage>
</organism>
<protein>
    <recommendedName>
        <fullName evidence="3">FAD dependent oxidoreductase domain-containing protein</fullName>
    </recommendedName>
</protein>
<keyword evidence="2" id="KW-1185">Reference proteome</keyword>
<dbReference type="Proteomes" id="UP000474802">
    <property type="component" value="Unassembled WGS sequence"/>
</dbReference>
<dbReference type="RefSeq" id="WP_164534963.1">
    <property type="nucleotide sequence ID" value="NZ_JAALFG010000003.1"/>
</dbReference>
<comment type="caution">
    <text evidence="1">The sequence shown here is derived from an EMBL/GenBank/DDBJ whole genome shotgun (WGS) entry which is preliminary data.</text>
</comment>
<proteinExistence type="predicted"/>
<dbReference type="AlphaFoldDB" id="A0A6M1SFS1"/>
<dbReference type="EMBL" id="JAALFG010000003">
    <property type="protein sequence ID" value="NGP18709.1"/>
    <property type="molecule type" value="Genomic_DNA"/>
</dbReference>